<dbReference type="GO" id="GO:0006508">
    <property type="term" value="P:proteolysis"/>
    <property type="evidence" value="ECO:0007669"/>
    <property type="project" value="UniProtKB-KW"/>
</dbReference>
<dbReference type="Pfam" id="PF09286">
    <property type="entry name" value="Pro-kuma_activ"/>
    <property type="match status" value="1"/>
</dbReference>
<dbReference type="RefSeq" id="WP_052036014.1">
    <property type="nucleotide sequence ID" value="NZ_JMIR01000005.1"/>
</dbReference>
<dbReference type="OrthoDB" id="9002785at2"/>
<dbReference type="eggNOG" id="COG4934">
    <property type="taxonomic scope" value="Bacteria"/>
</dbReference>
<dbReference type="SUPFAM" id="SSF52743">
    <property type="entry name" value="Subtilisin-like"/>
    <property type="match status" value="1"/>
</dbReference>
<dbReference type="PROSITE" id="PS00138">
    <property type="entry name" value="SUBTILASE_SER"/>
    <property type="match status" value="1"/>
</dbReference>
<feature type="chain" id="PRO_5001698154" description="Peptidase S53 domain-containing protein" evidence="9">
    <location>
        <begin position="30"/>
        <end position="726"/>
    </location>
</feature>
<feature type="region of interest" description="Disordered" evidence="8">
    <location>
        <begin position="567"/>
        <end position="592"/>
    </location>
</feature>
<dbReference type="STRING" id="1157490.EL26_05330"/>
<dbReference type="Proteomes" id="UP000027931">
    <property type="component" value="Unassembled WGS sequence"/>
</dbReference>
<dbReference type="SMART" id="SM00944">
    <property type="entry name" value="Pro-kuma_activ"/>
    <property type="match status" value="1"/>
</dbReference>
<dbReference type="SUPFAM" id="SSF49785">
    <property type="entry name" value="Galactose-binding domain-like"/>
    <property type="match status" value="1"/>
</dbReference>
<keyword evidence="3" id="KW-0479">Metal-binding</keyword>
<protein>
    <recommendedName>
        <fullName evidence="10">Peptidase S53 domain-containing protein</fullName>
    </recommendedName>
</protein>
<dbReference type="InterPro" id="IPR050819">
    <property type="entry name" value="Tripeptidyl-peptidase_I"/>
</dbReference>
<accession>A0A074LUD8</accession>
<gene>
    <name evidence="11" type="ORF">EL26_05330</name>
</gene>
<dbReference type="Gene3D" id="3.40.50.200">
    <property type="entry name" value="Peptidase S8/S53 domain"/>
    <property type="match status" value="1"/>
</dbReference>
<dbReference type="CDD" id="cd04056">
    <property type="entry name" value="Peptidases_S53"/>
    <property type="match status" value="1"/>
</dbReference>
<evidence type="ECO:0000259" key="10">
    <source>
        <dbReference type="PROSITE" id="PS51695"/>
    </source>
</evidence>
<dbReference type="SUPFAM" id="SSF54897">
    <property type="entry name" value="Protease propeptides/inhibitors"/>
    <property type="match status" value="1"/>
</dbReference>
<evidence type="ECO:0000313" key="12">
    <source>
        <dbReference type="Proteomes" id="UP000027931"/>
    </source>
</evidence>
<dbReference type="Gene3D" id="2.60.120.260">
    <property type="entry name" value="Galactose-binding domain-like"/>
    <property type="match status" value="1"/>
</dbReference>
<name>A0A074LUD8_9BACL</name>
<feature type="signal peptide" evidence="9">
    <location>
        <begin position="1"/>
        <end position="29"/>
    </location>
</feature>
<evidence type="ECO:0000256" key="6">
    <source>
        <dbReference type="ARBA" id="ARBA00022837"/>
    </source>
</evidence>
<dbReference type="InterPro" id="IPR030400">
    <property type="entry name" value="Sedolisin_dom"/>
</dbReference>
<proteinExistence type="predicted"/>
<keyword evidence="2" id="KW-0645">Protease</keyword>
<evidence type="ECO:0000256" key="9">
    <source>
        <dbReference type="SAM" id="SignalP"/>
    </source>
</evidence>
<evidence type="ECO:0000256" key="4">
    <source>
        <dbReference type="ARBA" id="ARBA00022801"/>
    </source>
</evidence>
<reference evidence="11 12" key="1">
    <citation type="journal article" date="2013" name="Int. J. Syst. Evol. Microbiol.">
        <title>Tumebacillus flagellatus sp. nov., an alpha-amylase/pullulanase-producing bacterium isolated from cassava wastewater.</title>
        <authorList>
            <person name="Wang Q."/>
            <person name="Xie N."/>
            <person name="Qin Y."/>
            <person name="Shen N."/>
            <person name="Zhu J."/>
            <person name="Mi H."/>
            <person name="Huang R."/>
        </authorList>
    </citation>
    <scope>NUCLEOTIDE SEQUENCE [LARGE SCALE GENOMIC DNA]</scope>
    <source>
        <strain evidence="11 12">GST4</strain>
    </source>
</reference>
<dbReference type="EMBL" id="JMIR01000005">
    <property type="protein sequence ID" value="KEO84190.1"/>
    <property type="molecule type" value="Genomic_DNA"/>
</dbReference>
<dbReference type="InterPro" id="IPR015366">
    <property type="entry name" value="S53_propep"/>
</dbReference>
<sequence>MAKRFKKAMIPTALAVLSLALLPVQGTMAQGLDKVKMKGQEANSAKHGTLLGHKAGNEKVQLTLSLKLQHADQIDSFIADLYDPASPNYKKFLTTDQWASKFGPAQSDVDSVLSYVKSNGLTVTEISKDQQFVTVEGKASQIESAFGVTLNNYKNAKGESYFANSDAPVVPSAIANVVTGVYGLSSEAVAHRNAKPASPYVAGKPNNLQPNVGSGPTGGYTPTELRNAYDIAPAISAGYNGTGQTVALFELDGYVQSNITTYVNNYSLGSPTPTKVLVDGYSGAAGSGQGEVELDIEVVNAIAPKANTIVYEGPNTDAGVLDTYKKIANDNKAQVVSISWGLCEPNNSASSMSSLHTVFQQMATQGQSVFAAAGDDGAYDCGDTKLSVDNPADDTYVTGVGGTNLTLSGSSYGSEKVWGTSSNKSGGGGGLSTVYSKPSWQTGPGVTNSYSNGMRQVPDVSAVADPATGYSIYSAGSWVVYGGTSCAAPLWAGIAALNNNYAASNGKSNLGQANPTLYAMFNTTQTYNAYHDVTSGTNLYYPATSGYDLATGIGTPDAWNLIRDINSGTTPPPPSSELITNGGFESGSTGWTESSSGAYELVDTSKPHAGTHSAYLCGYNNCTDSIYQTVTIPATAASATLSMYTYVSTTETSHAYDYLKIQLRNTSNTVLSTLQTLSDATASGWVKQTFDVSSYKGQTIRVYLLGTNDSSNATSFYVDDVSLQYN</sequence>
<feature type="domain" description="Peptidase S53" evidence="10">
    <location>
        <begin position="219"/>
        <end position="568"/>
    </location>
</feature>
<keyword evidence="12" id="KW-1185">Reference proteome</keyword>
<dbReference type="PROSITE" id="PS51695">
    <property type="entry name" value="SEDOLISIN"/>
    <property type="match status" value="1"/>
</dbReference>
<evidence type="ECO:0000256" key="3">
    <source>
        <dbReference type="ARBA" id="ARBA00022723"/>
    </source>
</evidence>
<evidence type="ECO:0000256" key="8">
    <source>
        <dbReference type="SAM" id="MobiDB-lite"/>
    </source>
</evidence>
<dbReference type="GO" id="GO:0004252">
    <property type="term" value="F:serine-type endopeptidase activity"/>
    <property type="evidence" value="ECO:0007669"/>
    <property type="project" value="InterPro"/>
</dbReference>
<dbReference type="PANTHER" id="PTHR14218:SF15">
    <property type="entry name" value="TRIPEPTIDYL-PEPTIDASE 1"/>
    <property type="match status" value="1"/>
</dbReference>
<dbReference type="InterPro" id="IPR008979">
    <property type="entry name" value="Galactose-bd-like_sf"/>
</dbReference>
<dbReference type="AlphaFoldDB" id="A0A074LUD8"/>
<evidence type="ECO:0000256" key="5">
    <source>
        <dbReference type="ARBA" id="ARBA00022825"/>
    </source>
</evidence>
<evidence type="ECO:0000256" key="7">
    <source>
        <dbReference type="ARBA" id="ARBA00023145"/>
    </source>
</evidence>
<dbReference type="GO" id="GO:0008240">
    <property type="term" value="F:tripeptidyl-peptidase activity"/>
    <property type="evidence" value="ECO:0007669"/>
    <property type="project" value="TreeGrafter"/>
</dbReference>
<keyword evidence="6" id="KW-0106">Calcium</keyword>
<dbReference type="InterPro" id="IPR023828">
    <property type="entry name" value="Peptidase_S8_Ser-AS"/>
</dbReference>
<evidence type="ECO:0000256" key="1">
    <source>
        <dbReference type="ARBA" id="ARBA00001913"/>
    </source>
</evidence>
<dbReference type="CDD" id="cd11377">
    <property type="entry name" value="Pro-peptidase_S53"/>
    <property type="match status" value="1"/>
</dbReference>
<comment type="cofactor">
    <cofactor evidence="1">
        <name>Ca(2+)</name>
        <dbReference type="ChEBI" id="CHEBI:29108"/>
    </cofactor>
</comment>
<evidence type="ECO:0000256" key="2">
    <source>
        <dbReference type="ARBA" id="ARBA00022670"/>
    </source>
</evidence>
<evidence type="ECO:0000313" key="11">
    <source>
        <dbReference type="EMBL" id="KEO84190.1"/>
    </source>
</evidence>
<feature type="compositionally biased region" description="Low complexity" evidence="8">
    <location>
        <begin position="582"/>
        <end position="592"/>
    </location>
</feature>
<keyword evidence="5" id="KW-0720">Serine protease</keyword>
<keyword evidence="7" id="KW-0865">Zymogen</keyword>
<dbReference type="PANTHER" id="PTHR14218">
    <property type="entry name" value="PROTEASE S8 TRIPEPTIDYL PEPTIDASE I CLN2"/>
    <property type="match status" value="1"/>
</dbReference>
<keyword evidence="9" id="KW-0732">Signal</keyword>
<organism evidence="11 12">
    <name type="scientific">Tumebacillus flagellatus</name>
    <dbReference type="NCBI Taxonomy" id="1157490"/>
    <lineage>
        <taxon>Bacteria</taxon>
        <taxon>Bacillati</taxon>
        <taxon>Bacillota</taxon>
        <taxon>Bacilli</taxon>
        <taxon>Bacillales</taxon>
        <taxon>Alicyclobacillaceae</taxon>
        <taxon>Tumebacillus</taxon>
    </lineage>
</organism>
<comment type="caution">
    <text evidence="11">The sequence shown here is derived from an EMBL/GenBank/DDBJ whole genome shotgun (WGS) entry which is preliminary data.</text>
</comment>
<keyword evidence="4" id="KW-0378">Hydrolase</keyword>
<dbReference type="GO" id="GO:0046872">
    <property type="term" value="F:metal ion binding"/>
    <property type="evidence" value="ECO:0007669"/>
    <property type="project" value="UniProtKB-KW"/>
</dbReference>
<dbReference type="InterPro" id="IPR036852">
    <property type="entry name" value="Peptidase_S8/S53_dom_sf"/>
</dbReference>